<dbReference type="Gene3D" id="2.40.230.10">
    <property type="entry name" value="Phospholipase A1"/>
    <property type="match status" value="1"/>
</dbReference>
<keyword evidence="11 17" id="KW-0442">Lipid degradation</keyword>
<accession>A0AAN1SX51</accession>
<dbReference type="GO" id="GO:0046872">
    <property type="term" value="F:metal ion binding"/>
    <property type="evidence" value="ECO:0007669"/>
    <property type="project" value="UniProtKB-KW"/>
</dbReference>
<dbReference type="PANTHER" id="PTHR40457:SF1">
    <property type="entry name" value="PHOSPHOLIPASE A1"/>
    <property type="match status" value="1"/>
</dbReference>
<evidence type="ECO:0000313" key="20">
    <source>
        <dbReference type="Proteomes" id="UP001319121"/>
    </source>
</evidence>
<keyword evidence="14 17" id="KW-0998">Cell outer membrane</keyword>
<feature type="signal peptide" evidence="17">
    <location>
        <begin position="1"/>
        <end position="22"/>
    </location>
</feature>
<evidence type="ECO:0000256" key="9">
    <source>
        <dbReference type="ARBA" id="ARBA00022801"/>
    </source>
</evidence>
<feature type="compositionally biased region" description="Low complexity" evidence="18">
    <location>
        <begin position="58"/>
        <end position="69"/>
    </location>
</feature>
<dbReference type="Pfam" id="PF02253">
    <property type="entry name" value="PLA1"/>
    <property type="match status" value="1"/>
</dbReference>
<dbReference type="GO" id="GO:0008970">
    <property type="term" value="F:phospholipase A1 activity"/>
    <property type="evidence" value="ECO:0007669"/>
    <property type="project" value="UniProtKB-EC"/>
</dbReference>
<keyword evidence="10 16" id="KW-0106">Calcium</keyword>
<evidence type="ECO:0000256" key="4">
    <source>
        <dbReference type="ARBA" id="ARBA00011702"/>
    </source>
</evidence>
<keyword evidence="8 17" id="KW-0732">Signal</keyword>
<feature type="region of interest" description="Disordered" evidence="18">
    <location>
        <begin position="58"/>
        <end position="93"/>
    </location>
</feature>
<feature type="binding site" description="in dimeric form" evidence="16">
    <location>
        <position position="279"/>
    </location>
    <ligand>
        <name>Ca(2+)</name>
        <dbReference type="ChEBI" id="CHEBI:29108"/>
        <label>1</label>
    </ligand>
</feature>
<dbReference type="EC" id="3.1.1.4" evidence="17"/>
<name>A0AAN1SX51_9PROT</name>
<evidence type="ECO:0000256" key="18">
    <source>
        <dbReference type="SAM" id="MobiDB-lite"/>
    </source>
</evidence>
<evidence type="ECO:0000256" key="14">
    <source>
        <dbReference type="ARBA" id="ARBA00023237"/>
    </source>
</evidence>
<evidence type="ECO:0000256" key="1">
    <source>
        <dbReference type="ARBA" id="ARBA00000111"/>
    </source>
</evidence>
<evidence type="ECO:0000256" key="16">
    <source>
        <dbReference type="PIRSR" id="PIRSR603187-2"/>
    </source>
</evidence>
<evidence type="ECO:0000313" key="19">
    <source>
        <dbReference type="EMBL" id="BBI98453.1"/>
    </source>
</evidence>
<comment type="function">
    <text evidence="17">Hydrolysis of phosphatidylcholine with phospholipase A2 (EC 3.1.1.4) and phospholipase A1 (EC 3.1.1.32) activities.</text>
</comment>
<dbReference type="GO" id="GO:0004623">
    <property type="term" value="F:phospholipase A2 activity"/>
    <property type="evidence" value="ECO:0007669"/>
    <property type="project" value="UniProtKB-EC"/>
</dbReference>
<comment type="catalytic activity">
    <reaction evidence="1 17">
        <text>a 1,2-diacyl-sn-glycero-3-phosphocholine + H2O = a 2-acyl-sn-glycero-3-phosphocholine + a fatty acid + H(+)</text>
        <dbReference type="Rhea" id="RHEA:18689"/>
        <dbReference type="ChEBI" id="CHEBI:15377"/>
        <dbReference type="ChEBI" id="CHEBI:15378"/>
        <dbReference type="ChEBI" id="CHEBI:28868"/>
        <dbReference type="ChEBI" id="CHEBI:57643"/>
        <dbReference type="ChEBI" id="CHEBI:57875"/>
        <dbReference type="EC" id="3.1.1.32"/>
    </reaction>
</comment>
<protein>
    <recommendedName>
        <fullName evidence="17">Phospholipase A1</fullName>
        <ecNumber evidence="17">3.1.1.32</ecNumber>
        <ecNumber evidence="17">3.1.1.4</ecNumber>
    </recommendedName>
    <alternativeName>
        <fullName evidence="17">Phosphatidylcholine 1-acylhydrolase</fullName>
    </alternativeName>
</protein>
<evidence type="ECO:0000256" key="7">
    <source>
        <dbReference type="ARBA" id="ARBA00022723"/>
    </source>
</evidence>
<evidence type="ECO:0000256" key="6">
    <source>
        <dbReference type="ARBA" id="ARBA00022692"/>
    </source>
</evidence>
<evidence type="ECO:0000256" key="11">
    <source>
        <dbReference type="ARBA" id="ARBA00022963"/>
    </source>
</evidence>
<evidence type="ECO:0000256" key="17">
    <source>
        <dbReference type="RuleBase" id="RU366027"/>
    </source>
</evidence>
<evidence type="ECO:0000256" key="15">
    <source>
        <dbReference type="PIRSR" id="PIRSR603187-1"/>
    </source>
</evidence>
<evidence type="ECO:0000256" key="13">
    <source>
        <dbReference type="ARBA" id="ARBA00023136"/>
    </source>
</evidence>
<keyword evidence="20" id="KW-1185">Reference proteome</keyword>
<dbReference type="Proteomes" id="UP001319121">
    <property type="component" value="Chromosome"/>
</dbReference>
<dbReference type="RefSeq" id="WP_212786096.1">
    <property type="nucleotide sequence ID" value="NZ_AP019536.1"/>
</dbReference>
<comment type="cofactor">
    <cofactor evidence="17">
        <name>Ca(2+)</name>
        <dbReference type="ChEBI" id="CHEBI:29108"/>
    </cofactor>
    <text evidence="17">Binds 1 Ca(2+) ion per monomer. In the dimeric form the Ca(2+) is bound by different amino acids with binding of each Ca(2+) shared with ligands coming from each monomer. The Ca(2+) ion may have a role in catalysis.</text>
</comment>
<dbReference type="EC" id="3.1.1.32" evidence="17"/>
<dbReference type="GO" id="GO:0009279">
    <property type="term" value="C:cell outer membrane"/>
    <property type="evidence" value="ECO:0007669"/>
    <property type="project" value="UniProtKB-SubCell"/>
</dbReference>
<keyword evidence="5" id="KW-1134">Transmembrane beta strand</keyword>
<feature type="chain" id="PRO_5042670553" description="Phospholipase A1" evidence="17">
    <location>
        <begin position="23"/>
        <end position="368"/>
    </location>
</feature>
<evidence type="ECO:0000256" key="2">
    <source>
        <dbReference type="ARBA" id="ARBA00001604"/>
    </source>
</evidence>
<reference evidence="19 20" key="1">
    <citation type="submission" date="2019-03" db="EMBL/GenBank/DDBJ databases">
        <title>Complete genome sequence of Ferrigenium kumadai strain An22, a microaerophilic iron-oxidizing bacterium isolated from a paddy field soil.</title>
        <authorList>
            <person name="Watanabe T."/>
            <person name="Asakawa S."/>
        </authorList>
    </citation>
    <scope>NUCLEOTIDE SEQUENCE [LARGE SCALE GENOMIC DNA]</scope>
    <source>
        <strain evidence="19 20">An22</strain>
    </source>
</reference>
<dbReference type="SUPFAM" id="SSF56931">
    <property type="entry name" value="Outer membrane phospholipase A (OMPLA)"/>
    <property type="match status" value="1"/>
</dbReference>
<keyword evidence="9 17" id="KW-0378">Hydrolase</keyword>
<dbReference type="KEGG" id="fku:FGKAn22_01460"/>
<comment type="catalytic activity">
    <reaction evidence="2 17">
        <text>a 1,2-diacyl-sn-glycero-3-phosphocholine + H2O = a 1-acyl-sn-glycero-3-phosphocholine + a fatty acid + H(+)</text>
        <dbReference type="Rhea" id="RHEA:15801"/>
        <dbReference type="ChEBI" id="CHEBI:15377"/>
        <dbReference type="ChEBI" id="CHEBI:15378"/>
        <dbReference type="ChEBI" id="CHEBI:28868"/>
        <dbReference type="ChEBI" id="CHEBI:57643"/>
        <dbReference type="ChEBI" id="CHEBI:58168"/>
        <dbReference type="EC" id="3.1.1.4"/>
    </reaction>
</comment>
<gene>
    <name evidence="19" type="ORF">FGKAn22_01460</name>
</gene>
<dbReference type="InterPro" id="IPR036541">
    <property type="entry name" value="PLipase_A1_sf"/>
</dbReference>
<dbReference type="CDD" id="cd00541">
    <property type="entry name" value="OMPLA"/>
    <property type="match status" value="1"/>
</dbReference>
<evidence type="ECO:0000256" key="3">
    <source>
        <dbReference type="ARBA" id="ARBA00010525"/>
    </source>
</evidence>
<dbReference type="InterPro" id="IPR003187">
    <property type="entry name" value="PLipase_A1"/>
</dbReference>
<evidence type="ECO:0000256" key="5">
    <source>
        <dbReference type="ARBA" id="ARBA00022452"/>
    </source>
</evidence>
<comment type="subcellular location">
    <subcellularLocation>
        <location evidence="17">Cell outer membrane</location>
        <topology evidence="17">Multi-pass membrane protein</topology>
    </subcellularLocation>
    <text evidence="17">One of the very few enzymes located there.</text>
</comment>
<keyword evidence="12 17" id="KW-0443">Lipid metabolism</keyword>
<keyword evidence="7 16" id="KW-0479">Metal-binding</keyword>
<feature type="binding site" description="in dimeric form" evidence="16">
    <location>
        <position position="200"/>
    </location>
    <ligand>
        <name>Ca(2+)</name>
        <dbReference type="ChEBI" id="CHEBI:29108"/>
        <label>1</label>
    </ligand>
</feature>
<dbReference type="EMBL" id="AP019536">
    <property type="protein sequence ID" value="BBI98453.1"/>
    <property type="molecule type" value="Genomic_DNA"/>
</dbReference>
<comment type="similarity">
    <text evidence="3 17">Belongs to the phospholipase A1 family.</text>
</comment>
<feature type="active site" description="Nucleophile" evidence="15">
    <location>
        <position position="235"/>
    </location>
</feature>
<evidence type="ECO:0000256" key="10">
    <source>
        <dbReference type="ARBA" id="ARBA00022837"/>
    </source>
</evidence>
<dbReference type="AlphaFoldDB" id="A0AAN1SX51"/>
<dbReference type="GO" id="GO:0016042">
    <property type="term" value="P:lipid catabolic process"/>
    <property type="evidence" value="ECO:0007669"/>
    <property type="project" value="UniProtKB-KW"/>
</dbReference>
<dbReference type="PANTHER" id="PTHR40457">
    <property type="entry name" value="PHOSPHOLIPASE A1"/>
    <property type="match status" value="1"/>
</dbReference>
<keyword evidence="6" id="KW-0812">Transmembrane</keyword>
<proteinExistence type="inferred from homology"/>
<dbReference type="PRINTS" id="PR01486">
    <property type="entry name" value="PHPHLIPASEA1"/>
</dbReference>
<evidence type="ECO:0000256" key="8">
    <source>
        <dbReference type="ARBA" id="ARBA00022729"/>
    </source>
</evidence>
<comment type="subunit">
    <text evidence="4 17">Homodimer; dimerization is reversible, and the dimeric form is the active one.</text>
</comment>
<sequence length="368" mass="41006">MNLRSFLIPAAFCAAFSHNALAAEADLLQCAAKADDAARLKCYDALAASARRPASVPPAAVSEAAQAHVNPATAQSTEIPSAPAETESNHQERTYLTRAWNLDGRAREGGTQLTPLRPYRTSYLIARKSTRVNTQPSSPAPGHATPVPLDLDSMEAKFQFSFKAEIMNYRHISLLGFDDFRLWGAYTQQSNWQAFNARNSAPFRETNYEPELIATFGTGNQSGFRMLNVGLVHQSNGKSATDSRSWNRAYLQGGWEWDNGLSVLARGWWRIPENAANDDNPDIQSYVGRADAVIRWEPDKTQSVSLLLRNNLNFGKNRGFMQFDWTTPLFVGKSAKFYTQVTSGFGESLIDYNHRQTTFGMGVSFREW</sequence>
<evidence type="ECO:0000256" key="12">
    <source>
        <dbReference type="ARBA" id="ARBA00023098"/>
    </source>
</evidence>
<feature type="binding site" description="in dimeric form" evidence="16">
    <location>
        <position position="243"/>
    </location>
    <ligand>
        <name>Ca(2+)</name>
        <dbReference type="ChEBI" id="CHEBI:29108"/>
        <label>1</label>
    </ligand>
</feature>
<organism evidence="19 20">
    <name type="scientific">Ferrigenium kumadai</name>
    <dbReference type="NCBI Taxonomy" id="1682490"/>
    <lineage>
        <taxon>Bacteria</taxon>
        <taxon>Pseudomonadati</taxon>
        <taxon>Pseudomonadota</taxon>
        <taxon>Betaproteobacteria</taxon>
        <taxon>Nitrosomonadales</taxon>
        <taxon>Gallionellaceae</taxon>
        <taxon>Ferrigenium</taxon>
    </lineage>
</organism>
<feature type="active site" description="Proton acceptor" evidence="15">
    <location>
        <position position="233"/>
    </location>
</feature>
<keyword evidence="13" id="KW-0472">Membrane</keyword>